<evidence type="ECO:0000313" key="2">
    <source>
        <dbReference type="EMBL" id="GBN43481.1"/>
    </source>
</evidence>
<proteinExistence type="predicted"/>
<dbReference type="AlphaFoldDB" id="A0A4Y2NVX6"/>
<dbReference type="OrthoDB" id="6437148at2759"/>
<feature type="signal peptide" evidence="1">
    <location>
        <begin position="1"/>
        <end position="21"/>
    </location>
</feature>
<feature type="chain" id="PRO_5021295330" description="Reverse transcriptase domain-containing protein" evidence="1">
    <location>
        <begin position="22"/>
        <end position="153"/>
    </location>
</feature>
<keyword evidence="3" id="KW-1185">Reference proteome</keyword>
<evidence type="ECO:0008006" key="4">
    <source>
        <dbReference type="Google" id="ProtNLM"/>
    </source>
</evidence>
<gene>
    <name evidence="2" type="ORF">AVEN_259536_1</name>
</gene>
<sequence>MGRTMFILPALLYLKLLPLFGKCLYHLIVPNKSCPPHAGGAALSQLVLYRPYTLLGREKILFIEVHVLVLSIDFKGAFDNLQQRAILECLDASTCPINKNRLFHSVLQNRKVTLLTPQGIASKAKKGLSSRFVQCIGPVEPRSQRNTQSSLAR</sequence>
<name>A0A4Y2NVX6_ARAVE</name>
<reference evidence="2 3" key="1">
    <citation type="journal article" date="2019" name="Sci. Rep.">
        <title>Orb-weaving spider Araneus ventricosus genome elucidates the spidroin gene catalogue.</title>
        <authorList>
            <person name="Kono N."/>
            <person name="Nakamura H."/>
            <person name="Ohtoshi R."/>
            <person name="Moran D.A.P."/>
            <person name="Shinohara A."/>
            <person name="Yoshida Y."/>
            <person name="Fujiwara M."/>
            <person name="Mori M."/>
            <person name="Tomita M."/>
            <person name="Arakawa K."/>
        </authorList>
    </citation>
    <scope>NUCLEOTIDE SEQUENCE [LARGE SCALE GENOMIC DNA]</scope>
</reference>
<dbReference type="Proteomes" id="UP000499080">
    <property type="component" value="Unassembled WGS sequence"/>
</dbReference>
<evidence type="ECO:0000256" key="1">
    <source>
        <dbReference type="SAM" id="SignalP"/>
    </source>
</evidence>
<comment type="caution">
    <text evidence="2">The sequence shown here is derived from an EMBL/GenBank/DDBJ whole genome shotgun (WGS) entry which is preliminary data.</text>
</comment>
<keyword evidence="1" id="KW-0732">Signal</keyword>
<evidence type="ECO:0000313" key="3">
    <source>
        <dbReference type="Proteomes" id="UP000499080"/>
    </source>
</evidence>
<protein>
    <recommendedName>
        <fullName evidence="4">Reverse transcriptase domain-containing protein</fullName>
    </recommendedName>
</protein>
<organism evidence="2 3">
    <name type="scientific">Araneus ventricosus</name>
    <name type="common">Orbweaver spider</name>
    <name type="synonym">Epeira ventricosa</name>
    <dbReference type="NCBI Taxonomy" id="182803"/>
    <lineage>
        <taxon>Eukaryota</taxon>
        <taxon>Metazoa</taxon>
        <taxon>Ecdysozoa</taxon>
        <taxon>Arthropoda</taxon>
        <taxon>Chelicerata</taxon>
        <taxon>Arachnida</taxon>
        <taxon>Araneae</taxon>
        <taxon>Araneomorphae</taxon>
        <taxon>Entelegynae</taxon>
        <taxon>Araneoidea</taxon>
        <taxon>Araneidae</taxon>
        <taxon>Araneus</taxon>
    </lineage>
</organism>
<accession>A0A4Y2NVX6</accession>
<dbReference type="EMBL" id="BGPR01009975">
    <property type="protein sequence ID" value="GBN43481.1"/>
    <property type="molecule type" value="Genomic_DNA"/>
</dbReference>